<protein>
    <submittedName>
        <fullName evidence="1">Uncharacterized protein</fullName>
    </submittedName>
</protein>
<name>A0A330GLS6_9HYPH</name>
<comment type="caution">
    <text evidence="1">The sequence shown here is derived from an EMBL/GenBank/DDBJ whole genome shotgun (WGS) entry which is preliminary data.</text>
</comment>
<organism evidence="1 2">
    <name type="scientific">Mesorhizobium atlanticum</name>
    <dbReference type="NCBI Taxonomy" id="2233532"/>
    <lineage>
        <taxon>Bacteria</taxon>
        <taxon>Pseudomonadati</taxon>
        <taxon>Pseudomonadota</taxon>
        <taxon>Alphaproteobacteria</taxon>
        <taxon>Hyphomicrobiales</taxon>
        <taxon>Phyllobacteriaceae</taxon>
        <taxon>Mesorhizobium</taxon>
    </lineage>
</organism>
<accession>A0A330GLS6</accession>
<reference evidence="1 2" key="2">
    <citation type="submission" date="2018-07" db="EMBL/GenBank/DDBJ databases">
        <title>Diversity of Mesorhizobium strains in Brazil.</title>
        <authorList>
            <person name="Helene L.C.F."/>
            <person name="Dall'Agnol R."/>
            <person name="Delamuta J.R.M."/>
            <person name="Hungria M."/>
        </authorList>
    </citation>
    <scope>NUCLEOTIDE SEQUENCE [LARGE SCALE GENOMIC DNA]</scope>
    <source>
        <strain evidence="1 2">CNPSo 3140</strain>
    </source>
</reference>
<evidence type="ECO:0000313" key="2">
    <source>
        <dbReference type="Proteomes" id="UP000251956"/>
    </source>
</evidence>
<gene>
    <name evidence="1" type="ORF">DPM35_29910</name>
</gene>
<evidence type="ECO:0000313" key="1">
    <source>
        <dbReference type="EMBL" id="RAZ71787.1"/>
    </source>
</evidence>
<dbReference type="Proteomes" id="UP000251956">
    <property type="component" value="Unassembled WGS sequence"/>
</dbReference>
<reference evidence="2" key="1">
    <citation type="submission" date="2018-06" db="EMBL/GenBank/DDBJ databases">
        <authorList>
            <person name="Helene L.C."/>
            <person name="Dall'Agnol R."/>
            <person name="Delamuta J.R."/>
            <person name="Hungria M."/>
        </authorList>
    </citation>
    <scope>NUCLEOTIDE SEQUENCE [LARGE SCALE GENOMIC DNA]</scope>
    <source>
        <strain evidence="2">CNPSo 3140</strain>
    </source>
</reference>
<sequence length="117" mass="12944">MDGTVRFGFQPGWGTCKVQWRALAVLDDGLMERSPLRRSMALHNNRGCPAGASDCAGVATPPNDNFGVFPKRYVAPCATGPDRHRRPFRTSPRRTSSLAAFPALILEKWLRCAPEIF</sequence>
<keyword evidence="2" id="KW-1185">Reference proteome</keyword>
<dbReference type="EMBL" id="QMBQ01000012">
    <property type="protein sequence ID" value="RAZ71787.1"/>
    <property type="molecule type" value="Genomic_DNA"/>
</dbReference>
<dbReference type="AlphaFoldDB" id="A0A330GLS6"/>
<proteinExistence type="predicted"/>